<evidence type="ECO:0000256" key="1">
    <source>
        <dbReference type="SAM" id="Phobius"/>
    </source>
</evidence>
<dbReference type="Proteomes" id="UP000242694">
    <property type="component" value="Unassembled WGS sequence"/>
</dbReference>
<feature type="transmembrane region" description="Helical" evidence="1">
    <location>
        <begin position="29"/>
        <end position="47"/>
    </location>
</feature>
<dbReference type="EMBL" id="JAUHQC010000016">
    <property type="protein sequence ID" value="MDN4534233.1"/>
    <property type="molecule type" value="Genomic_DNA"/>
</dbReference>
<reference evidence="2" key="4">
    <citation type="submission" date="2023-07" db="EMBL/GenBank/DDBJ databases">
        <title>Evaluation of the beneficial properties of pineapple isolates.</title>
        <authorList>
            <person name="Adefiranye O."/>
        </authorList>
    </citation>
    <scope>NUCLEOTIDE SEQUENCE</scope>
    <source>
        <strain evidence="2">PAPLE_T1</strain>
    </source>
</reference>
<keyword evidence="1" id="KW-0812">Transmembrane</keyword>
<dbReference type="Proteomes" id="UP000242470">
    <property type="component" value="Unassembled WGS sequence"/>
</dbReference>
<dbReference type="Proteomes" id="UP001171687">
    <property type="component" value="Unassembled WGS sequence"/>
</dbReference>
<evidence type="ECO:0000313" key="3">
    <source>
        <dbReference type="EMBL" id="PNZ69235.1"/>
    </source>
</evidence>
<protein>
    <submittedName>
        <fullName evidence="3">Uncharacterized protein</fullName>
    </submittedName>
</protein>
<name>A0AAP8PQR0_9STAP</name>
<dbReference type="EMBL" id="PPQW01000005">
    <property type="protein sequence ID" value="PNZ69235.1"/>
    <property type="molecule type" value="Genomic_DNA"/>
</dbReference>
<dbReference type="GeneID" id="64981647"/>
<feature type="transmembrane region" description="Helical" evidence="1">
    <location>
        <begin position="5"/>
        <end position="23"/>
    </location>
</feature>
<organism evidence="3 5">
    <name type="scientific">Staphylococcus auricularis</name>
    <dbReference type="NCBI Taxonomy" id="29379"/>
    <lineage>
        <taxon>Bacteria</taxon>
        <taxon>Bacillati</taxon>
        <taxon>Bacillota</taxon>
        <taxon>Bacilli</taxon>
        <taxon>Bacillales</taxon>
        <taxon>Staphylococcaceae</taxon>
        <taxon>Staphylococcus</taxon>
    </lineage>
</organism>
<feature type="transmembrane region" description="Helical" evidence="1">
    <location>
        <begin position="54"/>
        <end position="75"/>
    </location>
</feature>
<dbReference type="AlphaFoldDB" id="A0AAP8PQR0"/>
<keyword evidence="1" id="KW-1133">Transmembrane helix</keyword>
<keyword evidence="6" id="KW-1185">Reference proteome</keyword>
<sequence>MEKFLYVALFCGILSGGGVFMGMPPFPSVALPIIISLIGIICSLITIKDKDVNGFLKLGGVLINIMPLFGAFTLMR</sequence>
<comment type="caution">
    <text evidence="3">The sequence shown here is derived from an EMBL/GenBank/DDBJ whole genome shotgun (WGS) entry which is preliminary data.</text>
</comment>
<proteinExistence type="predicted"/>
<keyword evidence="1" id="KW-0472">Membrane</keyword>
<evidence type="ECO:0000313" key="5">
    <source>
        <dbReference type="Proteomes" id="UP000242470"/>
    </source>
</evidence>
<gene>
    <name evidence="4" type="ORF">BU607_01365</name>
    <name evidence="3" type="ORF">CD158_01545</name>
    <name evidence="2" type="ORF">QYH67_11805</name>
</gene>
<dbReference type="RefSeq" id="WP_059107922.1">
    <property type="nucleotide sequence ID" value="NZ_AP024589.1"/>
</dbReference>
<reference evidence="4" key="3">
    <citation type="submission" date="2018-03" db="EMBL/GenBank/DDBJ databases">
        <authorList>
            <person name="Naushad S."/>
        </authorList>
    </citation>
    <scope>NUCLEOTIDE SEQUENCE</scope>
    <source>
        <strain evidence="4">SNUC 993</strain>
    </source>
</reference>
<dbReference type="EMBL" id="PZDI01000004">
    <property type="protein sequence ID" value="PTH19436.1"/>
    <property type="molecule type" value="Genomic_DNA"/>
</dbReference>
<reference evidence="3 5" key="2">
    <citation type="submission" date="2017-08" db="EMBL/GenBank/DDBJ databases">
        <title>Draft genome sequences of 64 type strains of genus Staph aureus.</title>
        <authorList>
            <person name="Cole K."/>
            <person name="Golubchik T."/>
            <person name="Russell J."/>
            <person name="Foster D."/>
            <person name="Llewelyn M."/>
            <person name="Wilson D."/>
            <person name="Crook D."/>
            <person name="Paul J."/>
        </authorList>
    </citation>
    <scope>NUCLEOTIDE SEQUENCE [LARGE SCALE GENOMIC DNA]</scope>
    <source>
        <strain evidence="3 5">NCTC 12101</strain>
    </source>
</reference>
<accession>A0AAP8PQR0</accession>
<evidence type="ECO:0000313" key="2">
    <source>
        <dbReference type="EMBL" id="MDN4534233.1"/>
    </source>
</evidence>
<evidence type="ECO:0000313" key="4">
    <source>
        <dbReference type="EMBL" id="PTH19436.1"/>
    </source>
</evidence>
<evidence type="ECO:0000313" key="6">
    <source>
        <dbReference type="Proteomes" id="UP000242694"/>
    </source>
</evidence>
<reference evidence="4 6" key="1">
    <citation type="journal article" date="2016" name="Front. Microbiol.">
        <title>Comprehensive Phylogenetic Analysis of Bovine Non-aureus Staphylococci Species Based on Whole-Genome Sequencing.</title>
        <authorList>
            <person name="Naushad S."/>
            <person name="Barkema H.W."/>
            <person name="Luby C."/>
            <person name="Condas L.A."/>
            <person name="Nobrega D.B."/>
            <person name="Carson D.A."/>
            <person name="De Buck J."/>
        </authorList>
    </citation>
    <scope>NUCLEOTIDE SEQUENCE [LARGE SCALE GENOMIC DNA]</scope>
    <source>
        <strain evidence="4 6">SNUC 993</strain>
    </source>
</reference>